<dbReference type="Pfam" id="PF05140">
    <property type="entry name" value="ResB"/>
    <property type="match status" value="1"/>
</dbReference>
<dbReference type="InterPro" id="IPR023494">
    <property type="entry name" value="Cyt_c_bgen_Ccs1/CcsB/ResB"/>
</dbReference>
<dbReference type="InterPro" id="IPR007816">
    <property type="entry name" value="ResB-like_domain"/>
</dbReference>
<comment type="caution">
    <text evidence="8">The sequence shown here is derived from an EMBL/GenBank/DDBJ whole genome shotgun (WGS) entry which is preliminary data.</text>
</comment>
<dbReference type="Proteomes" id="UP000027341">
    <property type="component" value="Unassembled WGS sequence"/>
</dbReference>
<evidence type="ECO:0000256" key="5">
    <source>
        <dbReference type="ARBA" id="ARBA00023136"/>
    </source>
</evidence>
<evidence type="ECO:0000256" key="3">
    <source>
        <dbReference type="ARBA" id="ARBA00022748"/>
    </source>
</evidence>
<gene>
    <name evidence="8" type="ORF">EI16_07125</name>
</gene>
<dbReference type="PANTHER" id="PTHR31566:SF0">
    <property type="entry name" value="CYTOCHROME C BIOGENESIS PROTEIN CCS1, CHLOROPLASTIC"/>
    <property type="match status" value="1"/>
</dbReference>
<dbReference type="STRING" id="28885.EI16_07125"/>
<accession>A0A066ZQG3</accession>
<protein>
    <submittedName>
        <fullName evidence="8">Cytochrome C biogenesis protein ResB</fullName>
    </submittedName>
</protein>
<evidence type="ECO:0000259" key="7">
    <source>
        <dbReference type="Pfam" id="PF05140"/>
    </source>
</evidence>
<feature type="transmembrane region" description="Helical" evidence="6">
    <location>
        <begin position="577"/>
        <end position="595"/>
    </location>
</feature>
<evidence type="ECO:0000313" key="9">
    <source>
        <dbReference type="Proteomes" id="UP000027341"/>
    </source>
</evidence>
<evidence type="ECO:0000256" key="2">
    <source>
        <dbReference type="ARBA" id="ARBA00022692"/>
    </source>
</evidence>
<dbReference type="AlphaFoldDB" id="A0A066ZQG3"/>
<sequence length="642" mass="73566">MNLAVTLLVMLAIASVIGTVLKQNEAFQNYIIKFGPFWTHVFDTLGLFHVYGAAWFILVLLFLLTSTATCLVRNSPNFIKDMKHYSETMSINAYKHQPYSETYAVEGFDEALAKQTLEENGYKTKVHHSENGNVTVAGMKGRWSRLGYIFTHVSIIVICVGALFDSDLLLKYRQLTGTLAPETRSIPLNEIPQKSWLSPNNFSFRGTVNVAEGQSTDVLFLPYGQGFLVQKLPFSIHVKQFRIRYYDTGMPKSFESDVVLTAPDLKKPIVKTIEVNHPLVYKNYSIYQSSFGDGGTKLKLAIHPLLSPYPNALDIDTAVSQVEPLKTPIGTFKAEFNDFKMFNIVPATKEEQEKTGKKMHNNGPTIIFKVRNDQGIAWEYENYMQPNLQDGRWFFMTGMRTEPSAPYRYLFIPADDKRTKDRFFKFLALLNNSVQIHQYLKDAIPQSNNLDDKTYSLQLKLLQQLMVLFRDKGFRGIDLFVQKKVPKNEQEKVKDYYLSQTSYALQMLYLEFMDKTFPDKHISGNNLSDFDKQWFEDALNAINSLPNYGPPMYFEVKSFKQINATGLQITKSPGKDVVFFGSAMLIIGVFILFYVRQKRVWLAYSKQENALTIAGKDRKDLPETKIEFDQLVEIVKTNLKVS</sequence>
<name>A0A066ZQG3_HYDMR</name>
<evidence type="ECO:0000256" key="4">
    <source>
        <dbReference type="ARBA" id="ARBA00022989"/>
    </source>
</evidence>
<keyword evidence="3" id="KW-0201">Cytochrome c-type biogenesis</keyword>
<keyword evidence="2 6" id="KW-0812">Transmembrane</keyword>
<evidence type="ECO:0000313" key="8">
    <source>
        <dbReference type="EMBL" id="KDN96053.1"/>
    </source>
</evidence>
<feature type="transmembrane region" description="Helical" evidence="6">
    <location>
        <begin position="46"/>
        <end position="72"/>
    </location>
</feature>
<organism evidence="8 9">
    <name type="scientific">Hydrogenovibrio marinus</name>
    <dbReference type="NCBI Taxonomy" id="28885"/>
    <lineage>
        <taxon>Bacteria</taxon>
        <taxon>Pseudomonadati</taxon>
        <taxon>Pseudomonadota</taxon>
        <taxon>Gammaproteobacteria</taxon>
        <taxon>Thiotrichales</taxon>
        <taxon>Piscirickettsiaceae</taxon>
        <taxon>Hydrogenovibrio</taxon>
    </lineage>
</organism>
<dbReference type="GO" id="GO:0017004">
    <property type="term" value="P:cytochrome complex assembly"/>
    <property type="evidence" value="ECO:0007669"/>
    <property type="project" value="UniProtKB-KW"/>
</dbReference>
<dbReference type="GO" id="GO:0016020">
    <property type="term" value="C:membrane"/>
    <property type="evidence" value="ECO:0007669"/>
    <property type="project" value="UniProtKB-SubCell"/>
</dbReference>
<feature type="domain" description="ResB-like" evidence="7">
    <location>
        <begin position="1"/>
        <end position="629"/>
    </location>
</feature>
<evidence type="ECO:0000256" key="6">
    <source>
        <dbReference type="SAM" id="Phobius"/>
    </source>
</evidence>
<comment type="subcellular location">
    <subcellularLocation>
        <location evidence="1">Membrane</location>
        <topology evidence="1">Multi-pass membrane protein</topology>
    </subcellularLocation>
</comment>
<dbReference type="PANTHER" id="PTHR31566">
    <property type="entry name" value="CYTOCHROME C BIOGENESIS PROTEIN CCS1, CHLOROPLASTIC"/>
    <property type="match status" value="1"/>
</dbReference>
<feature type="transmembrane region" description="Helical" evidence="6">
    <location>
        <begin position="146"/>
        <end position="164"/>
    </location>
</feature>
<reference evidence="8 9" key="1">
    <citation type="submission" date="2014-04" db="EMBL/GenBank/DDBJ databases">
        <title>Draft genome sequence of Hydrogenovibrio marinus MH-110, a model organism for aerobic H2 metabolism.</title>
        <authorList>
            <person name="Cha H.J."/>
            <person name="Jo B.H."/>
            <person name="Hwang B.H."/>
        </authorList>
    </citation>
    <scope>NUCLEOTIDE SEQUENCE [LARGE SCALE GENOMIC DNA]</scope>
    <source>
        <strain evidence="8 9">MH-110</strain>
    </source>
</reference>
<evidence type="ECO:0000256" key="1">
    <source>
        <dbReference type="ARBA" id="ARBA00004141"/>
    </source>
</evidence>
<keyword evidence="9" id="KW-1185">Reference proteome</keyword>
<dbReference type="EMBL" id="JMIU01000001">
    <property type="protein sequence ID" value="KDN96053.1"/>
    <property type="molecule type" value="Genomic_DNA"/>
</dbReference>
<keyword evidence="5 6" id="KW-0472">Membrane</keyword>
<proteinExistence type="predicted"/>
<keyword evidence="4 6" id="KW-1133">Transmembrane helix</keyword>